<feature type="compositionally biased region" description="Basic residues" evidence="10">
    <location>
        <begin position="703"/>
        <end position="745"/>
    </location>
</feature>
<evidence type="ECO:0000256" key="7">
    <source>
        <dbReference type="ARBA" id="ARBA00034139"/>
    </source>
</evidence>
<keyword evidence="5" id="KW-0206">Cytoskeleton</keyword>
<feature type="repeat" description="TPR" evidence="9">
    <location>
        <begin position="365"/>
        <end position="398"/>
    </location>
</feature>
<evidence type="ECO:0000256" key="8">
    <source>
        <dbReference type="ARBA" id="ARBA00034143"/>
    </source>
</evidence>
<dbReference type="PROSITE" id="PS50005">
    <property type="entry name" value="TPR"/>
    <property type="match status" value="1"/>
</dbReference>
<sequence length="798" mass="90190">MPGRHGDGDSQNAGEAGTFETLRDEGEYFVHVKQFQKAIESPGDEHRDKNCLVTRSKCWLQLGNAENALTDAEEALREDKDFIRVGLYQKAEALYQLGDFETALVFFHRGHKLRPELQELRMGIQKSEEAINNSIGVPESVKLQASGDLSYFFKHEEQKELAQQAFSAKSKTSYSDVRNLNLFQLHQSVDTQTYGVYVTHIQKPNNLKEHTKNQVQRKEAKKERERPKSGGDSKTIKQLLGELYGDKEYLEKLMKDKSLTGEKSPMERDIKHKVYDGLEYLNSRADFWRQQKPMYARKRDKEKSRRSAKQQSRDPRSYILRSLDEIEEDQSEGKYEQSLKKAQKVLKQVEGMSSDELQNRAEIMATLYSSIGNAYLEMNNFNRSMEYHERDLELSREHDLEDAKSRALDNLGRVYARKGSFQKAIDVWCEKIPMSKSPLESAWLFHEIGRCHLELNQYVDARDNGRKALEAAKEAEDDTWKLHASVLVAQSEVKNGELQAAASSFEESLQIAKDLEDNVAEQAIKKALDEVNEQRPGTAGSAKIESRPGSTEETKGDNNYADDFEEEKALSDLKNLQASQRKRSPDASLKTPRGSGRMRSPAKPPATPIGSRGRSPIKSPTKSPAPDRMTPISPSKEGRDSPAKQPSVSFHEETGSQKGHESAGGSKQGGSAISVAKVRIGKSRTPSPKTKNRSRTPSPKEKTKSRRTPSPKGHSKSKRTPSPKGHSKSRRTPSPKGQSKSRRTPSPKDQKKDKKERESRSTKKTPSSDRKSSREYTDSSEEEQKTEETKEKEQEVAE</sequence>
<feature type="region of interest" description="Disordered" evidence="10">
    <location>
        <begin position="291"/>
        <end position="321"/>
    </location>
</feature>
<dbReference type="GO" id="GO:0005930">
    <property type="term" value="C:axoneme"/>
    <property type="evidence" value="ECO:0007669"/>
    <property type="project" value="UniProtKB-SubCell"/>
</dbReference>
<dbReference type="Pfam" id="PF13374">
    <property type="entry name" value="TPR_10"/>
    <property type="match status" value="1"/>
</dbReference>
<dbReference type="AlphaFoldDB" id="A0A8S3RVX5"/>
<dbReference type="PANTHER" id="PTHR23040">
    <property type="match status" value="1"/>
</dbReference>
<evidence type="ECO:0000256" key="10">
    <source>
        <dbReference type="SAM" id="MobiDB-lite"/>
    </source>
</evidence>
<feature type="compositionally biased region" description="Basic and acidic residues" evidence="10">
    <location>
        <begin position="297"/>
        <end position="316"/>
    </location>
</feature>
<keyword evidence="12" id="KW-1185">Reference proteome</keyword>
<keyword evidence="4 9" id="KW-0802">TPR repeat</keyword>
<dbReference type="EMBL" id="CAJPWZ010001320">
    <property type="protein sequence ID" value="CAG2212976.1"/>
    <property type="molecule type" value="Genomic_DNA"/>
</dbReference>
<keyword evidence="3" id="KW-0677">Repeat</keyword>
<proteinExistence type="predicted"/>
<dbReference type="Proteomes" id="UP000683360">
    <property type="component" value="Unassembled WGS sequence"/>
</dbReference>
<accession>A0A8S3RVX5</accession>
<evidence type="ECO:0000256" key="5">
    <source>
        <dbReference type="ARBA" id="ARBA00023212"/>
    </source>
</evidence>
<feature type="compositionally biased region" description="Basic and acidic residues" evidence="10">
    <location>
        <begin position="746"/>
        <end position="798"/>
    </location>
</feature>
<feature type="compositionally biased region" description="Basic and acidic residues" evidence="10">
    <location>
        <begin position="650"/>
        <end position="661"/>
    </location>
</feature>
<dbReference type="InterPro" id="IPR040111">
    <property type="entry name" value="ODAD4"/>
</dbReference>
<evidence type="ECO:0000313" key="11">
    <source>
        <dbReference type="EMBL" id="CAG2212976.1"/>
    </source>
</evidence>
<comment type="subcellular location">
    <subcellularLocation>
        <location evidence="1">Cytoplasm</location>
        <location evidence="1">Cytoskeleton</location>
        <location evidence="1">Cilium axoneme</location>
    </subcellularLocation>
</comment>
<keyword evidence="2" id="KW-0963">Cytoplasm</keyword>
<evidence type="ECO:0000256" key="2">
    <source>
        <dbReference type="ARBA" id="ARBA00022490"/>
    </source>
</evidence>
<dbReference type="OrthoDB" id="10268002at2759"/>
<evidence type="ECO:0000313" key="12">
    <source>
        <dbReference type="Proteomes" id="UP000683360"/>
    </source>
</evidence>
<dbReference type="InterPro" id="IPR019734">
    <property type="entry name" value="TPR_rpt"/>
</dbReference>
<dbReference type="Gene3D" id="1.25.40.10">
    <property type="entry name" value="Tetratricopeptide repeat domain"/>
    <property type="match status" value="2"/>
</dbReference>
<protein>
    <recommendedName>
        <fullName evidence="7">Outer dynein arm-docking complex subunit 4</fullName>
    </recommendedName>
    <alternativeName>
        <fullName evidence="8">Tetratricopeptide repeat protein 25</fullName>
    </alternativeName>
</protein>
<feature type="compositionally biased region" description="Basic and acidic residues" evidence="10">
    <location>
        <begin position="206"/>
        <end position="235"/>
    </location>
</feature>
<comment type="caution">
    <text evidence="11">The sequence shown here is derived from an EMBL/GenBank/DDBJ whole genome shotgun (WGS) entry which is preliminary data.</text>
</comment>
<keyword evidence="6" id="KW-0966">Cell projection</keyword>
<evidence type="ECO:0000256" key="1">
    <source>
        <dbReference type="ARBA" id="ARBA00004430"/>
    </source>
</evidence>
<evidence type="ECO:0000256" key="3">
    <source>
        <dbReference type="ARBA" id="ARBA00022737"/>
    </source>
</evidence>
<feature type="compositionally biased region" description="Basic and acidic residues" evidence="10">
    <location>
        <begin position="544"/>
        <end position="556"/>
    </location>
</feature>
<evidence type="ECO:0000256" key="9">
    <source>
        <dbReference type="PROSITE-ProRule" id="PRU00339"/>
    </source>
</evidence>
<name>A0A8S3RVX5_MYTED</name>
<dbReference type="SUPFAM" id="SSF48452">
    <property type="entry name" value="TPR-like"/>
    <property type="match status" value="2"/>
</dbReference>
<gene>
    <name evidence="11" type="ORF">MEDL_26911</name>
</gene>
<dbReference type="PANTHER" id="PTHR23040:SF1">
    <property type="entry name" value="OUTER DYNEIN ARM-DOCKING COMPLEX SUBUNIT 4"/>
    <property type="match status" value="1"/>
</dbReference>
<feature type="region of interest" description="Disordered" evidence="10">
    <location>
        <begin position="205"/>
        <end position="235"/>
    </location>
</feature>
<dbReference type="InterPro" id="IPR011990">
    <property type="entry name" value="TPR-like_helical_dom_sf"/>
</dbReference>
<evidence type="ECO:0000256" key="6">
    <source>
        <dbReference type="ARBA" id="ARBA00023273"/>
    </source>
</evidence>
<organism evidence="11 12">
    <name type="scientific">Mytilus edulis</name>
    <name type="common">Blue mussel</name>
    <dbReference type="NCBI Taxonomy" id="6550"/>
    <lineage>
        <taxon>Eukaryota</taxon>
        <taxon>Metazoa</taxon>
        <taxon>Spiralia</taxon>
        <taxon>Lophotrochozoa</taxon>
        <taxon>Mollusca</taxon>
        <taxon>Bivalvia</taxon>
        <taxon>Autobranchia</taxon>
        <taxon>Pteriomorphia</taxon>
        <taxon>Mytilida</taxon>
        <taxon>Mytiloidea</taxon>
        <taxon>Mytilidae</taxon>
        <taxon>Mytilinae</taxon>
        <taxon>Mytilus</taxon>
    </lineage>
</organism>
<feature type="region of interest" description="Disordered" evidence="10">
    <location>
        <begin position="531"/>
        <end position="798"/>
    </location>
</feature>
<reference evidence="11" key="1">
    <citation type="submission" date="2021-03" db="EMBL/GenBank/DDBJ databases">
        <authorList>
            <person name="Bekaert M."/>
        </authorList>
    </citation>
    <scope>NUCLEOTIDE SEQUENCE</scope>
</reference>
<dbReference type="SMART" id="SM00028">
    <property type="entry name" value="TPR"/>
    <property type="match status" value="6"/>
</dbReference>
<evidence type="ECO:0000256" key="4">
    <source>
        <dbReference type="ARBA" id="ARBA00022803"/>
    </source>
</evidence>
<dbReference type="FunFam" id="1.25.40.10:FF:000795">
    <property type="entry name" value="Tetratricopeptide repeat protein 25"/>
    <property type="match status" value="1"/>
</dbReference>